<name>A0A974P182_9CAUL</name>
<dbReference type="EMBL" id="CP068570">
    <property type="protein sequence ID" value="QQZ49059.1"/>
    <property type="molecule type" value="Genomic_DNA"/>
</dbReference>
<sequence>MRIGSDGRPVLSAELMLVVDGIKKSTGTKANMPLRGIGPNGLLVRRQARIREGECSRQAPTRSWWARDFCGSSRGSRWARR</sequence>
<accession>A0A974P182</accession>
<proteinExistence type="predicted"/>
<gene>
    <name evidence="1" type="ORF">JKL49_17870</name>
</gene>
<reference evidence="1" key="1">
    <citation type="submission" date="2021-01" db="EMBL/GenBank/DDBJ databases">
        <title>Genome sequence of Phenylobacterium sp. 20VBR1 isolated from a valley glaceir, Ny-Alesund, Svalbard.</title>
        <authorList>
            <person name="Thomas F.A."/>
            <person name="Krishnan K.P."/>
            <person name="Sinha R.K."/>
        </authorList>
    </citation>
    <scope>NUCLEOTIDE SEQUENCE</scope>
    <source>
        <strain evidence="1">20VBR1</strain>
    </source>
</reference>
<dbReference type="AlphaFoldDB" id="A0A974P182"/>
<evidence type="ECO:0000313" key="1">
    <source>
        <dbReference type="EMBL" id="QQZ49059.1"/>
    </source>
</evidence>
<protein>
    <submittedName>
        <fullName evidence="1">Uncharacterized protein</fullName>
    </submittedName>
</protein>
<organism evidence="1">
    <name type="scientific">Phenylobacterium glaciei</name>
    <dbReference type="NCBI Taxonomy" id="2803784"/>
    <lineage>
        <taxon>Bacteria</taxon>
        <taxon>Pseudomonadati</taxon>
        <taxon>Pseudomonadota</taxon>
        <taxon>Alphaproteobacteria</taxon>
        <taxon>Caulobacterales</taxon>
        <taxon>Caulobacteraceae</taxon>
        <taxon>Phenylobacterium</taxon>
    </lineage>
</organism>